<feature type="transmembrane region" description="Helical" evidence="7">
    <location>
        <begin position="168"/>
        <end position="192"/>
    </location>
</feature>
<dbReference type="AlphaFoldDB" id="A0A2N5NKH1"/>
<dbReference type="PANTHER" id="PTHR43549">
    <property type="entry name" value="MULTIDRUG RESISTANCE PROTEIN YPNP-RELATED"/>
    <property type="match status" value="1"/>
</dbReference>
<keyword evidence="3" id="KW-1003">Cell membrane</keyword>
<dbReference type="GO" id="GO:0015297">
    <property type="term" value="F:antiporter activity"/>
    <property type="evidence" value="ECO:0007669"/>
    <property type="project" value="InterPro"/>
</dbReference>
<evidence type="ECO:0000256" key="3">
    <source>
        <dbReference type="ARBA" id="ARBA00022475"/>
    </source>
</evidence>
<feature type="transmembrane region" description="Helical" evidence="7">
    <location>
        <begin position="12"/>
        <end position="31"/>
    </location>
</feature>
<dbReference type="PIRSF" id="PIRSF006603">
    <property type="entry name" value="DinF"/>
    <property type="match status" value="1"/>
</dbReference>
<dbReference type="InterPro" id="IPR052031">
    <property type="entry name" value="Membrane_Transporter-Flippase"/>
</dbReference>
<protein>
    <submittedName>
        <fullName evidence="8">MATE family efflux transporter</fullName>
    </submittedName>
</protein>
<dbReference type="Proteomes" id="UP000234849">
    <property type="component" value="Unassembled WGS sequence"/>
</dbReference>
<dbReference type="InterPro" id="IPR002528">
    <property type="entry name" value="MATE_fam"/>
</dbReference>
<comment type="caution">
    <text evidence="8">The sequence shown here is derived from an EMBL/GenBank/DDBJ whole genome shotgun (WGS) entry which is preliminary data.</text>
</comment>
<accession>A0A2N5NKH1</accession>
<proteinExistence type="predicted"/>
<feature type="transmembrane region" description="Helical" evidence="7">
    <location>
        <begin position="359"/>
        <end position="378"/>
    </location>
</feature>
<reference evidence="8 9" key="1">
    <citation type="journal article" date="2017" name="Genome Med.">
        <title>A novel Ruminococcus gnavus clade enriched in inflammatory bowel disease patients.</title>
        <authorList>
            <person name="Hall A.B."/>
            <person name="Yassour M."/>
            <person name="Sauk J."/>
            <person name="Garner A."/>
            <person name="Jiang X."/>
            <person name="Arthur T."/>
            <person name="Lagoudas G.K."/>
            <person name="Vatanen T."/>
            <person name="Fornelos N."/>
            <person name="Wilson R."/>
            <person name="Bertha M."/>
            <person name="Cohen M."/>
            <person name="Garber J."/>
            <person name="Khalili H."/>
            <person name="Gevers D."/>
            <person name="Ananthakrishnan A.N."/>
            <person name="Kugathasan S."/>
            <person name="Lander E.S."/>
            <person name="Blainey P."/>
            <person name="Vlamakis H."/>
            <person name="Xavier R.J."/>
            <person name="Huttenhower C."/>
        </authorList>
    </citation>
    <scope>NUCLEOTIDE SEQUENCE [LARGE SCALE GENOMIC DNA]</scope>
    <source>
        <strain evidence="8 9">RJX1118</strain>
    </source>
</reference>
<feature type="transmembrane region" description="Helical" evidence="7">
    <location>
        <begin position="319"/>
        <end position="339"/>
    </location>
</feature>
<feature type="transmembrane region" description="Helical" evidence="7">
    <location>
        <begin position="198"/>
        <end position="216"/>
    </location>
</feature>
<dbReference type="CDD" id="cd13138">
    <property type="entry name" value="MATE_yoeA_like"/>
    <property type="match status" value="1"/>
</dbReference>
<keyword evidence="4 7" id="KW-0812">Transmembrane</keyword>
<feature type="transmembrane region" description="Helical" evidence="7">
    <location>
        <begin position="137"/>
        <end position="156"/>
    </location>
</feature>
<keyword evidence="2" id="KW-0813">Transport</keyword>
<dbReference type="NCBIfam" id="TIGR00797">
    <property type="entry name" value="matE"/>
    <property type="match status" value="1"/>
</dbReference>
<dbReference type="GO" id="GO:0005886">
    <property type="term" value="C:plasma membrane"/>
    <property type="evidence" value="ECO:0007669"/>
    <property type="project" value="UniProtKB-SubCell"/>
</dbReference>
<feature type="transmembrane region" description="Helical" evidence="7">
    <location>
        <begin position="421"/>
        <end position="440"/>
    </location>
</feature>
<dbReference type="EMBL" id="NIHM01000005">
    <property type="protein sequence ID" value="PLT56639.1"/>
    <property type="molecule type" value="Genomic_DNA"/>
</dbReference>
<sequence length="448" mass="49079">MKTGTEHDMTQGAVAVPLIGFTIPLVLGNFFQLFYNAVDSIIVGRYVGESALAAVGTSTPVMNLVILLISGLCMGASILMSSQFGAGNYEQLSRQISTTLLSGCGFSIGLSVLTILLSEPLLRLIQVPKEVMPDALVYLRIIFIGILFTFIYNFLANTLRALGDSKTPLYFLVASVILNVLGDLLFVAVFGWGVAGSAISTVLSEASSCLFCALYIRKRVPLLCLGKQWFVFDKSLMKKTISYGSTSAMQQVCLQIGKTIIQTVVNTQGVSVMAAFTAVNRVDDFAYIPQQNIGHAMTTFIAQNKGAGKKERIRRGFQSGIGIELVYGLILLVLMYFGAEKIMGLFTSQEDAQVVALGRSYLHLVSWMYILPAITNGIQGFFRGMGDLKVTLYSTFMNMAGRVLAVIVMFLVFHFGFVSLAWANLIGWIVMLLFEIPLLMRQLKELRK</sequence>
<organism evidence="8 9">
    <name type="scientific">Mediterraneibacter gnavus</name>
    <name type="common">Ruminococcus gnavus</name>
    <dbReference type="NCBI Taxonomy" id="33038"/>
    <lineage>
        <taxon>Bacteria</taxon>
        <taxon>Bacillati</taxon>
        <taxon>Bacillota</taxon>
        <taxon>Clostridia</taxon>
        <taxon>Lachnospirales</taxon>
        <taxon>Lachnospiraceae</taxon>
        <taxon>Mediterraneibacter</taxon>
    </lineage>
</organism>
<gene>
    <name evidence="8" type="ORF">CDL18_05540</name>
</gene>
<evidence type="ECO:0000313" key="9">
    <source>
        <dbReference type="Proteomes" id="UP000234849"/>
    </source>
</evidence>
<keyword evidence="5 7" id="KW-1133">Transmembrane helix</keyword>
<evidence type="ECO:0000256" key="2">
    <source>
        <dbReference type="ARBA" id="ARBA00022448"/>
    </source>
</evidence>
<comment type="subcellular location">
    <subcellularLocation>
        <location evidence="1">Cell membrane</location>
        <topology evidence="1">Multi-pass membrane protein</topology>
    </subcellularLocation>
</comment>
<dbReference type="InterPro" id="IPR048279">
    <property type="entry name" value="MdtK-like"/>
</dbReference>
<evidence type="ECO:0000256" key="1">
    <source>
        <dbReference type="ARBA" id="ARBA00004651"/>
    </source>
</evidence>
<evidence type="ECO:0000256" key="6">
    <source>
        <dbReference type="ARBA" id="ARBA00023136"/>
    </source>
</evidence>
<evidence type="ECO:0000256" key="4">
    <source>
        <dbReference type="ARBA" id="ARBA00022692"/>
    </source>
</evidence>
<evidence type="ECO:0000313" key="8">
    <source>
        <dbReference type="EMBL" id="PLT56639.1"/>
    </source>
</evidence>
<dbReference type="PANTHER" id="PTHR43549:SF3">
    <property type="entry name" value="MULTIDRUG RESISTANCE PROTEIN YPNP-RELATED"/>
    <property type="match status" value="1"/>
</dbReference>
<keyword evidence="6 7" id="KW-0472">Membrane</keyword>
<feature type="transmembrane region" description="Helical" evidence="7">
    <location>
        <begin position="51"/>
        <end position="79"/>
    </location>
</feature>
<evidence type="ECO:0000256" key="5">
    <source>
        <dbReference type="ARBA" id="ARBA00022989"/>
    </source>
</evidence>
<dbReference type="RefSeq" id="WP_101879373.1">
    <property type="nucleotide sequence ID" value="NZ_NIHM01000005.1"/>
</dbReference>
<feature type="transmembrane region" description="Helical" evidence="7">
    <location>
        <begin position="390"/>
        <end position="415"/>
    </location>
</feature>
<dbReference type="GO" id="GO:0042910">
    <property type="term" value="F:xenobiotic transmembrane transporter activity"/>
    <property type="evidence" value="ECO:0007669"/>
    <property type="project" value="InterPro"/>
</dbReference>
<dbReference type="Pfam" id="PF01554">
    <property type="entry name" value="MatE"/>
    <property type="match status" value="2"/>
</dbReference>
<evidence type="ECO:0000256" key="7">
    <source>
        <dbReference type="SAM" id="Phobius"/>
    </source>
</evidence>
<name>A0A2N5NKH1_MEDGN</name>
<feature type="transmembrane region" description="Helical" evidence="7">
    <location>
        <begin position="100"/>
        <end position="117"/>
    </location>
</feature>